<dbReference type="SUPFAM" id="SSF57850">
    <property type="entry name" value="RING/U-box"/>
    <property type="match status" value="1"/>
</dbReference>
<evidence type="ECO:0000313" key="2">
    <source>
        <dbReference type="EMBL" id="EGG10996.1"/>
    </source>
</evidence>
<dbReference type="Proteomes" id="UP000001072">
    <property type="component" value="Unassembled WGS sequence"/>
</dbReference>
<organism evidence="3">
    <name type="scientific">Melampsora larici-populina (strain 98AG31 / pathotype 3-4-7)</name>
    <name type="common">Poplar leaf rust fungus</name>
    <dbReference type="NCBI Taxonomy" id="747676"/>
    <lineage>
        <taxon>Eukaryota</taxon>
        <taxon>Fungi</taxon>
        <taxon>Dikarya</taxon>
        <taxon>Basidiomycota</taxon>
        <taxon>Pucciniomycotina</taxon>
        <taxon>Pucciniomycetes</taxon>
        <taxon>Pucciniales</taxon>
        <taxon>Melampsoraceae</taxon>
        <taxon>Melampsora</taxon>
    </lineage>
</organism>
<dbReference type="EMBL" id="GL883093">
    <property type="protein sequence ID" value="EGG10996.1"/>
    <property type="molecule type" value="Genomic_DNA"/>
</dbReference>
<dbReference type="InParanoid" id="F4R9K7"/>
<keyword evidence="3" id="KW-1185">Reference proteome</keyword>
<dbReference type="HOGENOM" id="CLU_091422_0_0_1"/>
<sequence>MAPNPNAPNDEYKKLVEQIYALQKSLDQAMTDPHSPRLTIQHIKDFFTLEAELIEMLRLADWQEESSNETSDQAQRTITPNLLRLIADSLDSKLSPDFELPNPGAKEWYGILVFVTLLSDCSHPVTLPPNPEQDKEDGKEECSICITKYEDGQRYIEFPCHTTHKICEEDFALLAASLYFIACPFCRKLPFNE</sequence>
<dbReference type="RefSeq" id="XP_007405598.1">
    <property type="nucleotide sequence ID" value="XM_007405536.1"/>
</dbReference>
<name>F4R9K7_MELLP</name>
<dbReference type="VEuPathDB" id="FungiDB:MELLADRAFT_102847"/>
<evidence type="ECO:0000313" key="3">
    <source>
        <dbReference type="Proteomes" id="UP000001072"/>
    </source>
</evidence>
<dbReference type="InterPro" id="IPR013083">
    <property type="entry name" value="Znf_RING/FYVE/PHD"/>
</dbReference>
<protein>
    <recommendedName>
        <fullName evidence="1">RING-type domain-containing protein</fullName>
    </recommendedName>
</protein>
<dbReference type="Pfam" id="PF13639">
    <property type="entry name" value="zf-RING_2"/>
    <property type="match status" value="1"/>
</dbReference>
<reference evidence="3" key="1">
    <citation type="journal article" date="2011" name="Proc. Natl. Acad. Sci. U.S.A.">
        <title>Obligate biotrophy features unraveled by the genomic analysis of rust fungi.</title>
        <authorList>
            <person name="Duplessis S."/>
            <person name="Cuomo C.A."/>
            <person name="Lin Y.-C."/>
            <person name="Aerts A."/>
            <person name="Tisserant E."/>
            <person name="Veneault-Fourrey C."/>
            <person name="Joly D.L."/>
            <person name="Hacquard S."/>
            <person name="Amselem J."/>
            <person name="Cantarel B.L."/>
            <person name="Chiu R."/>
            <person name="Coutinho P.M."/>
            <person name="Feau N."/>
            <person name="Field M."/>
            <person name="Frey P."/>
            <person name="Gelhaye E."/>
            <person name="Goldberg J."/>
            <person name="Grabherr M.G."/>
            <person name="Kodira C.D."/>
            <person name="Kohler A."/>
            <person name="Kuees U."/>
            <person name="Lindquist E.A."/>
            <person name="Lucas S.M."/>
            <person name="Mago R."/>
            <person name="Mauceli E."/>
            <person name="Morin E."/>
            <person name="Murat C."/>
            <person name="Pangilinan J.L."/>
            <person name="Park R."/>
            <person name="Pearson M."/>
            <person name="Quesneville H."/>
            <person name="Rouhier N."/>
            <person name="Sakthikumar S."/>
            <person name="Salamov A.A."/>
            <person name="Schmutz J."/>
            <person name="Selles B."/>
            <person name="Shapiro H."/>
            <person name="Tanguay P."/>
            <person name="Tuskan G.A."/>
            <person name="Henrissat B."/>
            <person name="Van de Peer Y."/>
            <person name="Rouze P."/>
            <person name="Ellis J.G."/>
            <person name="Dodds P.N."/>
            <person name="Schein J.E."/>
            <person name="Zhong S."/>
            <person name="Hamelin R.C."/>
            <person name="Grigoriev I.V."/>
            <person name="Szabo L.J."/>
            <person name="Martin F."/>
        </authorList>
    </citation>
    <scope>NUCLEOTIDE SEQUENCE [LARGE SCALE GENOMIC DNA]</scope>
    <source>
        <strain evidence="3">98AG31 / pathotype 3-4-7</strain>
    </source>
</reference>
<dbReference type="OrthoDB" id="8062037at2759"/>
<proteinExistence type="predicted"/>
<dbReference type="GeneID" id="18921793"/>
<evidence type="ECO:0000259" key="1">
    <source>
        <dbReference type="Pfam" id="PF13639"/>
    </source>
</evidence>
<feature type="domain" description="RING-type" evidence="1">
    <location>
        <begin position="141"/>
        <end position="187"/>
    </location>
</feature>
<dbReference type="KEGG" id="mlr:MELLADRAFT_102847"/>
<dbReference type="InterPro" id="IPR001841">
    <property type="entry name" value="Znf_RING"/>
</dbReference>
<dbReference type="AlphaFoldDB" id="F4R9K7"/>
<gene>
    <name evidence="2" type="ORF">MELLADRAFT_102847</name>
</gene>
<accession>F4R9K7</accession>
<dbReference type="Gene3D" id="3.30.40.10">
    <property type="entry name" value="Zinc/RING finger domain, C3HC4 (zinc finger)"/>
    <property type="match status" value="1"/>
</dbReference>